<organism evidence="4 5">
    <name type="scientific">Nitrosomonas halophila</name>
    <dbReference type="NCBI Taxonomy" id="44576"/>
    <lineage>
        <taxon>Bacteria</taxon>
        <taxon>Pseudomonadati</taxon>
        <taxon>Pseudomonadota</taxon>
        <taxon>Betaproteobacteria</taxon>
        <taxon>Nitrosomonadales</taxon>
        <taxon>Nitrosomonadaceae</taxon>
        <taxon>Nitrosomonas</taxon>
    </lineage>
</organism>
<reference evidence="4 5" key="1">
    <citation type="submission" date="2016-10" db="EMBL/GenBank/DDBJ databases">
        <authorList>
            <person name="de Groot N.N."/>
        </authorList>
    </citation>
    <scope>NUCLEOTIDE SEQUENCE [LARGE SCALE GENOMIC DNA]</scope>
    <source>
        <strain evidence="4 5">Nm1</strain>
    </source>
</reference>
<evidence type="ECO:0000313" key="4">
    <source>
        <dbReference type="EMBL" id="SDY50910.1"/>
    </source>
</evidence>
<dbReference type="EMBL" id="FNOY01000040">
    <property type="protein sequence ID" value="SDY50910.1"/>
    <property type="molecule type" value="Genomic_DNA"/>
</dbReference>
<evidence type="ECO:0000259" key="3">
    <source>
        <dbReference type="PROSITE" id="PS51123"/>
    </source>
</evidence>
<dbReference type="InterPro" id="IPR036737">
    <property type="entry name" value="OmpA-like_sf"/>
</dbReference>
<sequence length="143" mass="15759">MCKAFFLVFSLLSMIFTQGAIADDYGTSQNTPISLMVMVSFPDSSTTFQPPADVAAVLDDARAASLIYINGRTSTNRPSARDEILALKRALSARRYLVDRGVAPLKVMVNFASATDYVTENITPEGRYQNQRVEIELIYAPIL</sequence>
<dbReference type="STRING" id="44576.SAMN05421881_10406"/>
<feature type="chain" id="PRO_5011518888" evidence="2">
    <location>
        <begin position="23"/>
        <end position="143"/>
    </location>
</feature>
<evidence type="ECO:0000313" key="5">
    <source>
        <dbReference type="Proteomes" id="UP000198640"/>
    </source>
</evidence>
<protein>
    <submittedName>
        <fullName evidence="4">OmpA family protein</fullName>
    </submittedName>
</protein>
<keyword evidence="2" id="KW-0732">Signal</keyword>
<dbReference type="OrthoDB" id="9782229at2"/>
<keyword evidence="5" id="KW-1185">Reference proteome</keyword>
<dbReference type="Gene3D" id="3.30.1330.60">
    <property type="entry name" value="OmpA-like domain"/>
    <property type="match status" value="1"/>
</dbReference>
<dbReference type="Proteomes" id="UP000198640">
    <property type="component" value="Unassembled WGS sequence"/>
</dbReference>
<gene>
    <name evidence="4" type="ORF">SAMN05421881_10406</name>
</gene>
<keyword evidence="1" id="KW-0472">Membrane</keyword>
<dbReference type="SUPFAM" id="SSF103088">
    <property type="entry name" value="OmpA-like"/>
    <property type="match status" value="1"/>
</dbReference>
<dbReference type="GO" id="GO:0016020">
    <property type="term" value="C:membrane"/>
    <property type="evidence" value="ECO:0007669"/>
    <property type="project" value="UniProtKB-UniRule"/>
</dbReference>
<accession>A0A1H3KFU1</accession>
<proteinExistence type="predicted"/>
<dbReference type="AlphaFoldDB" id="A0A1H3KFU1"/>
<dbReference type="InterPro" id="IPR006665">
    <property type="entry name" value="OmpA-like"/>
</dbReference>
<evidence type="ECO:0000256" key="2">
    <source>
        <dbReference type="SAM" id="SignalP"/>
    </source>
</evidence>
<dbReference type="PROSITE" id="PS51123">
    <property type="entry name" value="OMPA_2"/>
    <property type="match status" value="1"/>
</dbReference>
<feature type="signal peptide" evidence="2">
    <location>
        <begin position="1"/>
        <end position="22"/>
    </location>
</feature>
<name>A0A1H3KFU1_9PROT</name>
<dbReference type="Pfam" id="PF00691">
    <property type="entry name" value="OmpA"/>
    <property type="match status" value="1"/>
</dbReference>
<feature type="domain" description="OmpA-like" evidence="3">
    <location>
        <begin position="28"/>
        <end position="141"/>
    </location>
</feature>
<evidence type="ECO:0000256" key="1">
    <source>
        <dbReference type="PROSITE-ProRule" id="PRU00473"/>
    </source>
</evidence>